<evidence type="ECO:0000313" key="2">
    <source>
        <dbReference type="Proteomes" id="UP000002805"/>
    </source>
</evidence>
<dbReference type="eggNOG" id="ENOG50333FX">
    <property type="taxonomic scope" value="Bacteria"/>
</dbReference>
<reference evidence="2" key="1">
    <citation type="submission" date="2008-02" db="EMBL/GenBank/DDBJ databases">
        <authorList>
            <consortium name="The Broad Institute Genome Sequencing Platform"/>
            <person name="Fischbach M."/>
            <person name="Ward D."/>
            <person name="Young S."/>
            <person name="Jaffe D."/>
            <person name="Gnerre S."/>
            <person name="Berlin A."/>
            <person name="Heiman D."/>
            <person name="Hepburn T."/>
            <person name="Sykes S."/>
            <person name="Alvarado L."/>
            <person name="Kodira C.D."/>
            <person name="Straight P."/>
            <person name="Clardy J."/>
            <person name="Hung D."/>
            <person name="Kolter R."/>
            <person name="Mekalanos J."/>
            <person name="Walker S."/>
            <person name="Walsh C.T."/>
            <person name="Lander E."/>
            <person name="Galagan J."/>
            <person name="Nusbaum C."/>
            <person name="Birren B."/>
        </authorList>
    </citation>
    <scope>NUCLEOTIDE SEQUENCE [LARGE SCALE GENOMIC DNA]</scope>
    <source>
        <strain evidence="2">ATCC 25486 / DSM 40338 / CBS 914.69 / JCM 4507 / NBRC 13074 / NRRL 2958 / 5647</strain>
    </source>
</reference>
<accession>B5HD80</accession>
<dbReference type="Proteomes" id="UP000002805">
    <property type="component" value="Chromosome"/>
</dbReference>
<name>B5HD80_STRE2</name>
<dbReference type="HOGENOM" id="CLU_089990_0_0_11"/>
<dbReference type="EMBL" id="CM000950">
    <property type="protein sequence ID" value="EDY64791.1"/>
    <property type="molecule type" value="Genomic_DNA"/>
</dbReference>
<dbReference type="AlphaFoldDB" id="B5HD80"/>
<protein>
    <submittedName>
        <fullName evidence="1">Uncharacterized protein</fullName>
    </submittedName>
</protein>
<proteinExistence type="predicted"/>
<keyword evidence="2" id="KW-1185">Reference proteome</keyword>
<sequence length="270" mass="27797">MRLSPGAKNHVPTDRRTVHALLPHSSAAPIAAPFHFPHSLRLRALPAAPNPGAVMKRPKFAPSRGRRAALRGAVALTAGLGLAVATSGPAHAVPIRLDYPLTGSTHLDGTGSDLALGPGVLKVTADLKAGTLLADTVLPPAPGSFKMIGAIPVSVTTEFIETEPTTGTIDLKTGAVRSTTKLTLRLKDLRVAGIPTPVGSSCRTEVPAVLDLTSEPGFNALKGGTLSGTYTIPKFEHCLLATPLINLVIPGDGNTVRLHMGQPAPPPPAS</sequence>
<organism evidence="1 2">
    <name type="scientific">Streptomyces pristinaespiralis (strain ATCC 25486 / DSM 40338 / CBS 914.69 / JCM 4507 / KCC S-0507 / NBRC 13074 / NRRL 2958 / 5647)</name>
    <dbReference type="NCBI Taxonomy" id="457429"/>
    <lineage>
        <taxon>Bacteria</taxon>
        <taxon>Bacillati</taxon>
        <taxon>Actinomycetota</taxon>
        <taxon>Actinomycetes</taxon>
        <taxon>Kitasatosporales</taxon>
        <taxon>Streptomycetaceae</taxon>
        <taxon>Streptomyces</taxon>
    </lineage>
</organism>
<evidence type="ECO:0000313" key="1">
    <source>
        <dbReference type="EMBL" id="EDY64791.1"/>
    </source>
</evidence>
<gene>
    <name evidence="1" type="ORF">SSDG_03241</name>
</gene>
<reference evidence="2" key="2">
    <citation type="submission" date="2009-10" db="EMBL/GenBank/DDBJ databases">
        <title>The genome sequence of Streptomyces pristinaespiralis strain ATCC 25486.</title>
        <authorList>
            <consortium name="The Broad Institute Genome Sequencing Platform"/>
            <consortium name="Broad Institute Microbial Sequencing Center"/>
            <person name="Fischbach M."/>
            <person name="Godfrey P."/>
            <person name="Ward D."/>
            <person name="Young S."/>
            <person name="Zeng Q."/>
            <person name="Koehrsen M."/>
            <person name="Alvarado L."/>
            <person name="Berlin A.M."/>
            <person name="Bochicchio J."/>
            <person name="Borenstein D."/>
            <person name="Chapman S.B."/>
            <person name="Chen Z."/>
            <person name="Engels R."/>
            <person name="Freedman E."/>
            <person name="Gellesch M."/>
            <person name="Goldberg J."/>
            <person name="Griggs A."/>
            <person name="Gujja S."/>
            <person name="Heilman E.R."/>
            <person name="Heiman D.I."/>
            <person name="Hepburn T.A."/>
            <person name="Howarth C."/>
            <person name="Jen D."/>
            <person name="Larson L."/>
            <person name="Lewis B."/>
            <person name="Mehta T."/>
            <person name="Park D."/>
            <person name="Pearson M."/>
            <person name="Richards J."/>
            <person name="Roberts A."/>
            <person name="Saif S."/>
            <person name="Shea T.D."/>
            <person name="Shenoy N."/>
            <person name="Sisk P."/>
            <person name="Stolte C."/>
            <person name="Sykes S.N."/>
            <person name="Thomson T."/>
            <person name="Walk T."/>
            <person name="White J."/>
            <person name="Yandava C."/>
            <person name="Straight P."/>
            <person name="Clardy J."/>
            <person name="Hung D."/>
            <person name="Kolter R."/>
            <person name="Mekalanos J."/>
            <person name="Walker S."/>
            <person name="Walsh C.T."/>
            <person name="Wieland-Brown L.C."/>
            <person name="Haas B."/>
            <person name="Nusbaum C."/>
            <person name="Birren B."/>
        </authorList>
    </citation>
    <scope>NUCLEOTIDE SEQUENCE [LARGE SCALE GENOMIC DNA]</scope>
    <source>
        <strain evidence="2">ATCC 25486 / DSM 40338 / CBS 914.69 / JCM 4507 / NBRC 13074 / NRRL 2958 / 5647</strain>
    </source>
</reference>